<dbReference type="RefSeq" id="WP_034879016.1">
    <property type="nucleotide sequence ID" value="NZ_JOKG01000005.1"/>
</dbReference>
<dbReference type="AlphaFoldDB" id="A0A081N096"/>
<comment type="caution">
    <text evidence="1">The sequence shown here is derived from an EMBL/GenBank/DDBJ whole genome shotgun (WGS) entry which is preliminary data.</text>
</comment>
<proteinExistence type="predicted"/>
<dbReference type="EMBL" id="JOKG01000005">
    <property type="protein sequence ID" value="KEQ11869.1"/>
    <property type="molecule type" value="Genomic_DNA"/>
</dbReference>
<dbReference type="Proteomes" id="UP000028006">
    <property type="component" value="Unassembled WGS sequence"/>
</dbReference>
<evidence type="ECO:0008006" key="3">
    <source>
        <dbReference type="Google" id="ProtNLM"/>
    </source>
</evidence>
<organism evidence="1 2">
    <name type="scientific">Endozoicomonas montiporae</name>
    <dbReference type="NCBI Taxonomy" id="1027273"/>
    <lineage>
        <taxon>Bacteria</taxon>
        <taxon>Pseudomonadati</taxon>
        <taxon>Pseudomonadota</taxon>
        <taxon>Gammaproteobacteria</taxon>
        <taxon>Oceanospirillales</taxon>
        <taxon>Endozoicomonadaceae</taxon>
        <taxon>Endozoicomonas</taxon>
    </lineage>
</organism>
<keyword evidence="2" id="KW-1185">Reference proteome</keyword>
<name>A0A081N096_9GAMM</name>
<dbReference type="PROSITE" id="PS51257">
    <property type="entry name" value="PROKAR_LIPOPROTEIN"/>
    <property type="match status" value="1"/>
</dbReference>
<reference evidence="1 2" key="1">
    <citation type="submission" date="2014-06" db="EMBL/GenBank/DDBJ databases">
        <title>Whole Genome Sequences of Three Symbiotic Endozoicomonas Bacteria.</title>
        <authorList>
            <person name="Neave M.J."/>
            <person name="Apprill A."/>
            <person name="Voolstra C.R."/>
        </authorList>
    </citation>
    <scope>NUCLEOTIDE SEQUENCE [LARGE SCALE GENOMIC DNA]</scope>
    <source>
        <strain evidence="1 2">LMG 24815</strain>
    </source>
</reference>
<sequence>MKKLFSIVLAGLVLTGCDSDSDKDSEARPHNPSVSEIRNLLASANTAYPTEFGFECDGDGENIRGCYIIPSCRRSSDYFSTRTVYGFGSDKITAYMISYDSSNCSGSPTMSYSSAGIWEYTADYDENLAQGELSVELVYYGDGYLFDPNKPQKGITYKANYNTDNNAKLCLSDLLIDPTRPLKFMSTKADPIDYSNCAVAF</sequence>
<protein>
    <recommendedName>
        <fullName evidence="3">Lipoprotein</fullName>
    </recommendedName>
</protein>
<gene>
    <name evidence="1" type="ORF">GZ77_22365</name>
</gene>
<evidence type="ECO:0000313" key="1">
    <source>
        <dbReference type="EMBL" id="KEQ11869.1"/>
    </source>
</evidence>
<evidence type="ECO:0000313" key="2">
    <source>
        <dbReference type="Proteomes" id="UP000028006"/>
    </source>
</evidence>
<accession>A0A081N096</accession>